<evidence type="ECO:0000313" key="2">
    <source>
        <dbReference type="EMBL" id="ULU05924.1"/>
    </source>
</evidence>
<proteinExistence type="predicted"/>
<name>A0AAE9DL34_CAEBR</name>
<dbReference type="Proteomes" id="UP000827892">
    <property type="component" value="Chromosome II"/>
</dbReference>
<gene>
    <name evidence="2" type="ORF">L3Y34_018087</name>
</gene>
<evidence type="ECO:0000256" key="1">
    <source>
        <dbReference type="SAM" id="MobiDB-lite"/>
    </source>
</evidence>
<dbReference type="EMBL" id="CP090892">
    <property type="protein sequence ID" value="ULU05924.1"/>
    <property type="molecule type" value="Genomic_DNA"/>
</dbReference>
<accession>A0AAE9DL34</accession>
<protein>
    <submittedName>
        <fullName evidence="2">Uncharacterized protein</fullName>
    </submittedName>
</protein>
<sequence length="66" mass="7404">MHTLPGPRGHHDSFQDLPDTNSNYKRSEIAQTPDIHDYVAKVVKGEIEGVRFQKANLVVSAETETQ</sequence>
<reference evidence="2 3" key="1">
    <citation type="submission" date="2022-05" db="EMBL/GenBank/DDBJ databases">
        <title>Chromosome-level reference genomes for two strains of Caenorhabditis briggsae: an improved platform for comparative genomics.</title>
        <authorList>
            <person name="Stevens L."/>
            <person name="Andersen E.C."/>
        </authorList>
    </citation>
    <scope>NUCLEOTIDE SEQUENCE [LARGE SCALE GENOMIC DNA]</scope>
    <source>
        <strain evidence="2">QX1410_ONT</strain>
        <tissue evidence="2">Whole-organism</tissue>
    </source>
</reference>
<evidence type="ECO:0000313" key="3">
    <source>
        <dbReference type="Proteomes" id="UP000827892"/>
    </source>
</evidence>
<feature type="region of interest" description="Disordered" evidence="1">
    <location>
        <begin position="1"/>
        <end position="26"/>
    </location>
</feature>
<dbReference type="AlphaFoldDB" id="A0AAE9DL34"/>
<organism evidence="2 3">
    <name type="scientific">Caenorhabditis briggsae</name>
    <dbReference type="NCBI Taxonomy" id="6238"/>
    <lineage>
        <taxon>Eukaryota</taxon>
        <taxon>Metazoa</taxon>
        <taxon>Ecdysozoa</taxon>
        <taxon>Nematoda</taxon>
        <taxon>Chromadorea</taxon>
        <taxon>Rhabditida</taxon>
        <taxon>Rhabditina</taxon>
        <taxon>Rhabditomorpha</taxon>
        <taxon>Rhabditoidea</taxon>
        <taxon>Rhabditidae</taxon>
        <taxon>Peloderinae</taxon>
        <taxon>Caenorhabditis</taxon>
    </lineage>
</organism>